<accession>A0ACC2KZE4</accession>
<organism evidence="1 2">
    <name type="scientific">Persea americana</name>
    <name type="common">Avocado</name>
    <dbReference type="NCBI Taxonomy" id="3435"/>
    <lineage>
        <taxon>Eukaryota</taxon>
        <taxon>Viridiplantae</taxon>
        <taxon>Streptophyta</taxon>
        <taxon>Embryophyta</taxon>
        <taxon>Tracheophyta</taxon>
        <taxon>Spermatophyta</taxon>
        <taxon>Magnoliopsida</taxon>
        <taxon>Magnoliidae</taxon>
        <taxon>Laurales</taxon>
        <taxon>Lauraceae</taxon>
        <taxon>Persea</taxon>
    </lineage>
</organism>
<evidence type="ECO:0000313" key="1">
    <source>
        <dbReference type="EMBL" id="KAJ8626256.1"/>
    </source>
</evidence>
<protein>
    <submittedName>
        <fullName evidence="1">Uncharacterized protein</fullName>
    </submittedName>
</protein>
<sequence>MNMSYSFSFLALLLLLIAAHSSPVETSKKISAEQLTNITKHLSFPDFNPNNNPRIHHDLRLLGDAKLLQQQGIIQIPDQHLKFKAGRAIFSSPVRLFDPHSNTPASFSTTFSFQITTTANNSNSSSSDHGGSGLTFIAVPDELTVGRPGPWLGMMNDACDDDYKAFAVEFDTRHNPEFGDPNNNHVGINLGSIVSSTTVNASEVGVSFNDGSVHRAWISYDGRRRWIDIRVGRDSGDFPSRPLLSAPLDLSTHLKEYMFVGFSASTGHLPQIHSIRSWNFSSQIEARLRLPTSEACEEKLLIGSQSSKPAKTKAPSAFLIFMAVVVLCLVVILNFYCYSKRSPNTIPLADKKQRPHPPNKPRRFSITEISIATRSFSEAEVLGSDGRGILYRGSLPNGTHVAVKRFSTPFLNSPGVDRRRVLKEIGELSRIRHPKLVSIRGWCCEKREAVVVYDYLQNGSLDKWLFAGGVLPWTRRIKFMKDVAEALCFLHGKKVAHKNVKTSSILLDVSFGAVLGDFGFGSNSVEREVGQKKDVYEFGMVVLEIVSGRRRNTSEMLLDLCWRIHEGGEIEKVVDGRMRDVFDKEQAIRFLEIGLLCTMTELKSRPSMDDVVGFINSETEMPKLPPSRPRDGSASG</sequence>
<evidence type="ECO:0000313" key="2">
    <source>
        <dbReference type="Proteomes" id="UP001234297"/>
    </source>
</evidence>
<reference evidence="1 2" key="1">
    <citation type="journal article" date="2022" name="Hortic Res">
        <title>A haplotype resolved chromosomal level avocado genome allows analysis of novel avocado genes.</title>
        <authorList>
            <person name="Nath O."/>
            <person name="Fletcher S.J."/>
            <person name="Hayward A."/>
            <person name="Shaw L.M."/>
            <person name="Masouleh A.K."/>
            <person name="Furtado A."/>
            <person name="Henry R.J."/>
            <person name="Mitter N."/>
        </authorList>
    </citation>
    <scope>NUCLEOTIDE SEQUENCE [LARGE SCALE GENOMIC DNA]</scope>
    <source>
        <strain evidence="2">cv. Hass</strain>
    </source>
</reference>
<dbReference type="EMBL" id="CM056814">
    <property type="protein sequence ID" value="KAJ8626256.1"/>
    <property type="molecule type" value="Genomic_DNA"/>
</dbReference>
<name>A0ACC2KZE4_PERAE</name>
<gene>
    <name evidence="1" type="ORF">MRB53_019563</name>
</gene>
<comment type="caution">
    <text evidence="1">The sequence shown here is derived from an EMBL/GenBank/DDBJ whole genome shotgun (WGS) entry which is preliminary data.</text>
</comment>
<dbReference type="Proteomes" id="UP001234297">
    <property type="component" value="Chromosome 6"/>
</dbReference>
<proteinExistence type="predicted"/>
<keyword evidence="2" id="KW-1185">Reference proteome</keyword>